<evidence type="ECO:0000259" key="6">
    <source>
        <dbReference type="Pfam" id="PF07980"/>
    </source>
</evidence>
<dbReference type="Proteomes" id="UP000323426">
    <property type="component" value="Unassembled WGS sequence"/>
</dbReference>
<evidence type="ECO:0000256" key="2">
    <source>
        <dbReference type="ARBA" id="ARBA00006275"/>
    </source>
</evidence>
<dbReference type="RefSeq" id="WP_150086168.1">
    <property type="nucleotide sequence ID" value="NZ_VWSF01000001.1"/>
</dbReference>
<dbReference type="Pfam" id="PF07980">
    <property type="entry name" value="SusD_RagB"/>
    <property type="match status" value="1"/>
</dbReference>
<evidence type="ECO:0000259" key="7">
    <source>
        <dbReference type="Pfam" id="PF14322"/>
    </source>
</evidence>
<keyword evidence="5" id="KW-0998">Cell outer membrane</keyword>
<dbReference type="EMBL" id="VWSF01000001">
    <property type="protein sequence ID" value="KAA5549172.1"/>
    <property type="molecule type" value="Genomic_DNA"/>
</dbReference>
<keyword evidence="3" id="KW-0732">Signal</keyword>
<evidence type="ECO:0000256" key="4">
    <source>
        <dbReference type="ARBA" id="ARBA00023136"/>
    </source>
</evidence>
<dbReference type="PROSITE" id="PS51257">
    <property type="entry name" value="PROKAR_LIPOPROTEIN"/>
    <property type="match status" value="1"/>
</dbReference>
<dbReference type="InterPro" id="IPR012944">
    <property type="entry name" value="SusD_RagB_dom"/>
</dbReference>
<dbReference type="Pfam" id="PF14322">
    <property type="entry name" value="SusD-like_3"/>
    <property type="match status" value="1"/>
</dbReference>
<reference evidence="8 9" key="1">
    <citation type="submission" date="2019-09" db="EMBL/GenBank/DDBJ databases">
        <title>Genome sequence and assembly of Adhaeribacter sp.</title>
        <authorList>
            <person name="Chhetri G."/>
        </authorList>
    </citation>
    <scope>NUCLEOTIDE SEQUENCE [LARGE SCALE GENOMIC DNA]</scope>
    <source>
        <strain evidence="8 9">DK36</strain>
    </source>
</reference>
<organism evidence="8 9">
    <name type="scientific">Adhaeribacter rhizoryzae</name>
    <dbReference type="NCBI Taxonomy" id="2607907"/>
    <lineage>
        <taxon>Bacteria</taxon>
        <taxon>Pseudomonadati</taxon>
        <taxon>Bacteroidota</taxon>
        <taxon>Cytophagia</taxon>
        <taxon>Cytophagales</taxon>
        <taxon>Hymenobacteraceae</taxon>
        <taxon>Adhaeribacter</taxon>
    </lineage>
</organism>
<dbReference type="InterPro" id="IPR033985">
    <property type="entry name" value="SusD-like_N"/>
</dbReference>
<dbReference type="AlphaFoldDB" id="A0A5M6DSG5"/>
<evidence type="ECO:0000256" key="5">
    <source>
        <dbReference type="ARBA" id="ARBA00023237"/>
    </source>
</evidence>
<dbReference type="InterPro" id="IPR011990">
    <property type="entry name" value="TPR-like_helical_dom_sf"/>
</dbReference>
<comment type="subcellular location">
    <subcellularLocation>
        <location evidence="1">Cell outer membrane</location>
    </subcellularLocation>
</comment>
<comment type="caution">
    <text evidence="8">The sequence shown here is derived from an EMBL/GenBank/DDBJ whole genome shotgun (WGS) entry which is preliminary data.</text>
</comment>
<protein>
    <submittedName>
        <fullName evidence="8">RagB/SusD family nutrient uptake outer membrane protein</fullName>
    </submittedName>
</protein>
<dbReference type="Gene3D" id="1.25.40.390">
    <property type="match status" value="1"/>
</dbReference>
<evidence type="ECO:0000256" key="1">
    <source>
        <dbReference type="ARBA" id="ARBA00004442"/>
    </source>
</evidence>
<name>A0A5M6DSG5_9BACT</name>
<sequence>MHKLKYIIIILVGGLLAACQKEDFLDRYPLDAVTEPVFFKTPNDLKIYMNQYYNRSNFPVMEKGKGDVGTDIYITESAINPRLEGSRSINSAPGLNYTNIRSVNYFFANYKKCEADFKEYQQYVGEAFFFRAMFYFNLLKSFGDVQLVETVLTTSSPELYGTRSPRNVVADKIISDLDSAALYLSTGKSNGHDRINKWIALLYQSRVALYEGTWEKYHAGTKFGVAAADPAKYFNKAVEAATTVMNSGLYDIYSTGKPNQDYNDLFGLRDYSPNKEVMFWTKMNLSLGIHAHSKLYRLETPEGFGLTKQLADSYLSLDGKPVSKSPLFKGHDNIILETENRDPRFVQTIFTPGSPWYIEANGAVRNWQEAYAKLYSNSTYSSSTGYVRRKDYNPTVAYHHLNFEESPTIQYRYAEVLLNYIEAKAELGQITQDDIDKTIKKLRDRVGMPNLELANIETDPNWEFPALAPIINEIRRERKIELALEEFRWDDIARWAAADELIVGKRPKGAKVSQFTNKPALPTDENGFLDPFKNALPTGYGFKLDRDYLNPLPQHELTLNNKLVQNPGW</sequence>
<evidence type="ECO:0000313" key="8">
    <source>
        <dbReference type="EMBL" id="KAA5549172.1"/>
    </source>
</evidence>
<gene>
    <name evidence="8" type="ORF">F0145_00840</name>
</gene>
<keyword evidence="9" id="KW-1185">Reference proteome</keyword>
<comment type="similarity">
    <text evidence="2">Belongs to the SusD family.</text>
</comment>
<feature type="domain" description="SusD-like N-terminal" evidence="7">
    <location>
        <begin position="96"/>
        <end position="209"/>
    </location>
</feature>
<feature type="domain" description="RagB/SusD" evidence="6">
    <location>
        <begin position="283"/>
        <end position="569"/>
    </location>
</feature>
<dbReference type="SUPFAM" id="SSF48452">
    <property type="entry name" value="TPR-like"/>
    <property type="match status" value="1"/>
</dbReference>
<evidence type="ECO:0000313" key="9">
    <source>
        <dbReference type="Proteomes" id="UP000323426"/>
    </source>
</evidence>
<keyword evidence="4" id="KW-0472">Membrane</keyword>
<proteinExistence type="inferred from homology"/>
<accession>A0A5M6DSG5</accession>
<evidence type="ECO:0000256" key="3">
    <source>
        <dbReference type="ARBA" id="ARBA00022729"/>
    </source>
</evidence>
<dbReference type="GO" id="GO:0009279">
    <property type="term" value="C:cell outer membrane"/>
    <property type="evidence" value="ECO:0007669"/>
    <property type="project" value="UniProtKB-SubCell"/>
</dbReference>